<name>A0A544UAY6_LYSSH</name>
<dbReference type="RefSeq" id="WP_142509951.1">
    <property type="nucleotide sequence ID" value="NZ_SADV01000018.1"/>
</dbReference>
<protein>
    <submittedName>
        <fullName evidence="2">Uncharacterized protein</fullName>
    </submittedName>
</protein>
<comment type="caution">
    <text evidence="2">The sequence shown here is derived from an EMBL/GenBank/DDBJ whole genome shotgun (WGS) entry which is preliminary data.</text>
</comment>
<evidence type="ECO:0000313" key="2">
    <source>
        <dbReference type="EMBL" id="TQR29443.1"/>
    </source>
</evidence>
<feature type="transmembrane region" description="Helical" evidence="1">
    <location>
        <begin position="71"/>
        <end position="91"/>
    </location>
</feature>
<dbReference type="AlphaFoldDB" id="A0A544UAY6"/>
<keyword evidence="1" id="KW-0472">Membrane</keyword>
<evidence type="ECO:0000313" key="3">
    <source>
        <dbReference type="Proteomes" id="UP000317944"/>
    </source>
</evidence>
<dbReference type="EMBL" id="SADV01000018">
    <property type="protein sequence ID" value="TQR29443.1"/>
    <property type="molecule type" value="Genomic_DNA"/>
</dbReference>
<proteinExistence type="predicted"/>
<organism evidence="2 3">
    <name type="scientific">Lysinibacillus sphaericus</name>
    <name type="common">Bacillus sphaericus</name>
    <dbReference type="NCBI Taxonomy" id="1421"/>
    <lineage>
        <taxon>Bacteria</taxon>
        <taxon>Bacillati</taxon>
        <taxon>Bacillota</taxon>
        <taxon>Bacilli</taxon>
        <taxon>Bacillales</taxon>
        <taxon>Bacillaceae</taxon>
        <taxon>Lysinibacillus</taxon>
    </lineage>
</organism>
<keyword evidence="1" id="KW-0812">Transmembrane</keyword>
<gene>
    <name evidence="2" type="ORF">C7Y47_17635</name>
</gene>
<evidence type="ECO:0000256" key="1">
    <source>
        <dbReference type="SAM" id="Phobius"/>
    </source>
</evidence>
<keyword evidence="1" id="KW-1133">Transmembrane helix</keyword>
<reference evidence="2 3" key="1">
    <citation type="submission" date="2018-03" db="EMBL/GenBank/DDBJ databases">
        <title>Aerobic endospore-forming bacteria genome sequencing and assembly.</title>
        <authorList>
            <person name="Cavalcante D.A."/>
            <person name="Driks A."/>
            <person name="Putonti C."/>
            <person name="De-Souza M.T."/>
        </authorList>
    </citation>
    <scope>NUCLEOTIDE SEQUENCE [LARGE SCALE GENOMIC DNA]</scope>
    <source>
        <strain evidence="2 3">SDF0037</strain>
    </source>
</reference>
<accession>A0A544UAY6</accession>
<feature type="transmembrane region" description="Helical" evidence="1">
    <location>
        <begin position="40"/>
        <end position="65"/>
    </location>
</feature>
<dbReference type="Proteomes" id="UP000317944">
    <property type="component" value="Unassembled WGS sequence"/>
</dbReference>
<sequence length="120" mass="13001">MTCHFEFLLLQSANGKSNIKLQFFHKLYFIMNQSAISVHLSAMFVTLSAILALLSAMFTILSAILTLSSFSGVPCLVSGGISCFSGVLPLVSGATHTFSGEFQHNLDNLTKLKSELKNIV</sequence>